<dbReference type="PATRIC" id="fig|158899.10.peg.2602"/>
<organism evidence="1">
    <name type="scientific">Collimonas fungivorans</name>
    <dbReference type="NCBI Taxonomy" id="158899"/>
    <lineage>
        <taxon>Bacteria</taxon>
        <taxon>Pseudomonadati</taxon>
        <taxon>Pseudomonadota</taxon>
        <taxon>Betaproteobacteria</taxon>
        <taxon>Burkholderiales</taxon>
        <taxon>Oxalobacteraceae</taxon>
        <taxon>Collimonas</taxon>
    </lineage>
</organism>
<dbReference type="EMBL" id="CP013232">
    <property type="protein sequence ID" value="AMO95277.1"/>
    <property type="molecule type" value="Genomic_DNA"/>
</dbReference>
<reference evidence="1" key="1">
    <citation type="submission" date="2015-11" db="EMBL/GenBank/DDBJ databases">
        <title>Exploring the genomic traits of fungus-feeding bacterial genus Collimonas.</title>
        <authorList>
            <person name="Song C."/>
            <person name="Schmidt R."/>
            <person name="de Jager V."/>
            <person name="Krzyzanowska D."/>
            <person name="Jongedijk E."/>
            <person name="Cankar K."/>
            <person name="Beekwilder J."/>
            <person name="van Veen A."/>
            <person name="de Boer W."/>
            <person name="van Veen J.A."/>
            <person name="Garbeva P."/>
        </authorList>
    </citation>
    <scope>NUCLEOTIDE SEQUENCE [LARGE SCALE GENOMIC DNA]</scope>
    <source>
        <strain evidence="1">Ter6</strain>
    </source>
</reference>
<sequence>MKYQERQCTWSVDLAILAVIHDACRYLILGKPGDSELNLLTFKEQLTTLANHTHSSLPNYRKTLAYAASLIVIHQV</sequence>
<gene>
    <name evidence="1" type="ORF">CFter6_2609</name>
</gene>
<protein>
    <submittedName>
        <fullName evidence="1">Uncharacterized protein</fullName>
    </submittedName>
</protein>
<evidence type="ECO:0000313" key="1">
    <source>
        <dbReference type="EMBL" id="AMO95277.1"/>
    </source>
</evidence>
<accession>A0A127PC24</accession>
<proteinExistence type="predicted"/>
<dbReference type="AlphaFoldDB" id="A0A127PC24"/>
<dbReference type="OrthoDB" id="8777363at2"/>
<name>A0A127PC24_9BURK</name>
<dbReference type="RefSeq" id="WP_150118724.1">
    <property type="nucleotide sequence ID" value="NZ_CP013232.1"/>
</dbReference>
<dbReference type="Proteomes" id="UP000072421">
    <property type="component" value="Chromosome"/>
</dbReference>